<organism evidence="1 2">
    <name type="scientific">Winogradskya consettensis</name>
    <dbReference type="NCBI Taxonomy" id="113560"/>
    <lineage>
        <taxon>Bacteria</taxon>
        <taxon>Bacillati</taxon>
        <taxon>Actinomycetota</taxon>
        <taxon>Actinomycetes</taxon>
        <taxon>Micromonosporales</taxon>
        <taxon>Micromonosporaceae</taxon>
        <taxon>Winogradskya</taxon>
    </lineage>
</organism>
<accession>A0A919SY26</accession>
<protein>
    <submittedName>
        <fullName evidence="1">Uncharacterized protein</fullName>
    </submittedName>
</protein>
<gene>
    <name evidence="1" type="ORF">Aco04nite_73340</name>
</gene>
<dbReference type="AlphaFoldDB" id="A0A919SY26"/>
<name>A0A919SY26_9ACTN</name>
<evidence type="ECO:0000313" key="1">
    <source>
        <dbReference type="EMBL" id="GIM80880.1"/>
    </source>
</evidence>
<comment type="caution">
    <text evidence="1">The sequence shown here is derived from an EMBL/GenBank/DDBJ whole genome shotgun (WGS) entry which is preliminary data.</text>
</comment>
<dbReference type="EMBL" id="BOQP01000044">
    <property type="protein sequence ID" value="GIM80880.1"/>
    <property type="molecule type" value="Genomic_DNA"/>
</dbReference>
<reference evidence="1" key="1">
    <citation type="submission" date="2021-03" db="EMBL/GenBank/DDBJ databases">
        <title>Whole genome shotgun sequence of Actinoplanes consettensis NBRC 14913.</title>
        <authorList>
            <person name="Komaki H."/>
            <person name="Tamura T."/>
        </authorList>
    </citation>
    <scope>NUCLEOTIDE SEQUENCE</scope>
    <source>
        <strain evidence="1">NBRC 14913</strain>
    </source>
</reference>
<evidence type="ECO:0000313" key="2">
    <source>
        <dbReference type="Proteomes" id="UP000680865"/>
    </source>
</evidence>
<dbReference type="Proteomes" id="UP000680865">
    <property type="component" value="Unassembled WGS sequence"/>
</dbReference>
<sequence length="95" mass="9832">MLHAVGELPAEHLAYPVLHVVDGQVADAVGPDRDAFEEGAGDVGAGLTYGEYGVEVDVGFDEGWGDEAAAKVDSFPGDLSGILDESPSVHRQIPA</sequence>
<keyword evidence="2" id="KW-1185">Reference proteome</keyword>
<proteinExistence type="predicted"/>